<keyword evidence="9 15" id="KW-0862">Zinc</keyword>
<feature type="active site" evidence="15">
    <location>
        <position position="412"/>
    </location>
</feature>
<dbReference type="InterPro" id="IPR003593">
    <property type="entry name" value="AAA+_ATPase"/>
</dbReference>
<evidence type="ECO:0000256" key="6">
    <source>
        <dbReference type="ARBA" id="ARBA00022723"/>
    </source>
</evidence>
<dbReference type="Gene3D" id="3.30.720.210">
    <property type="match status" value="1"/>
</dbReference>
<evidence type="ECO:0000256" key="3">
    <source>
        <dbReference type="ARBA" id="ARBA00022475"/>
    </source>
</evidence>
<evidence type="ECO:0000256" key="10">
    <source>
        <dbReference type="ARBA" id="ARBA00022840"/>
    </source>
</evidence>
<comment type="function">
    <text evidence="15">Acts as a processive, ATP-dependent zinc metallopeptidase for both cytoplasmic and membrane proteins. Plays a role in the quality control of integral membrane proteins.</text>
</comment>
<dbReference type="Pfam" id="PF01434">
    <property type="entry name" value="Peptidase_M41"/>
    <property type="match status" value="1"/>
</dbReference>
<dbReference type="FunFam" id="1.10.8.60:FF:000001">
    <property type="entry name" value="ATP-dependent zinc metalloprotease FtsH"/>
    <property type="match status" value="1"/>
</dbReference>
<comment type="similarity">
    <text evidence="16">Belongs to the AAA ATPase family.</text>
</comment>
<keyword evidence="5 15" id="KW-0812">Transmembrane</keyword>
<dbReference type="GO" id="GO:0004222">
    <property type="term" value="F:metalloendopeptidase activity"/>
    <property type="evidence" value="ECO:0007669"/>
    <property type="project" value="InterPro"/>
</dbReference>
<comment type="caution">
    <text evidence="18">The sequence shown here is derived from an EMBL/GenBank/DDBJ whole genome shotgun (WGS) entry which is preliminary data.</text>
</comment>
<evidence type="ECO:0000259" key="17">
    <source>
        <dbReference type="SMART" id="SM00382"/>
    </source>
</evidence>
<comment type="cofactor">
    <cofactor evidence="15">
        <name>Zn(2+)</name>
        <dbReference type="ChEBI" id="CHEBI:29105"/>
    </cofactor>
    <text evidence="15">Binds 1 zinc ion per subunit.</text>
</comment>
<dbReference type="Gene3D" id="1.10.8.60">
    <property type="match status" value="1"/>
</dbReference>
<accession>A0A7C2XGV0</accession>
<dbReference type="InterPro" id="IPR003959">
    <property type="entry name" value="ATPase_AAA_core"/>
</dbReference>
<dbReference type="PANTHER" id="PTHR23076">
    <property type="entry name" value="METALLOPROTEASE M41 FTSH"/>
    <property type="match status" value="1"/>
</dbReference>
<comment type="subunit">
    <text evidence="15">Homohexamer.</text>
</comment>
<dbReference type="InterPro" id="IPR011546">
    <property type="entry name" value="Pept_M41_FtsH_extracell"/>
</dbReference>
<comment type="similarity">
    <text evidence="14 15">In the central section; belongs to the AAA ATPase family.</text>
</comment>
<dbReference type="Pfam" id="PF00004">
    <property type="entry name" value="AAA"/>
    <property type="match status" value="1"/>
</dbReference>
<dbReference type="GO" id="GO:0006508">
    <property type="term" value="P:proteolysis"/>
    <property type="evidence" value="ECO:0007669"/>
    <property type="project" value="UniProtKB-KW"/>
</dbReference>
<dbReference type="GO" id="GO:0005524">
    <property type="term" value="F:ATP binding"/>
    <property type="evidence" value="ECO:0007669"/>
    <property type="project" value="UniProtKB-UniRule"/>
</dbReference>
<evidence type="ECO:0000256" key="4">
    <source>
        <dbReference type="ARBA" id="ARBA00022670"/>
    </source>
</evidence>
<dbReference type="InterPro" id="IPR005936">
    <property type="entry name" value="FtsH"/>
</dbReference>
<dbReference type="GO" id="GO:0008270">
    <property type="term" value="F:zinc ion binding"/>
    <property type="evidence" value="ECO:0007669"/>
    <property type="project" value="UniProtKB-UniRule"/>
</dbReference>
<dbReference type="Gene3D" id="1.20.58.760">
    <property type="entry name" value="Peptidase M41"/>
    <property type="match status" value="1"/>
</dbReference>
<dbReference type="InterPro" id="IPR000642">
    <property type="entry name" value="Peptidase_M41"/>
</dbReference>
<feature type="binding site" evidence="15">
    <location>
        <position position="487"/>
    </location>
    <ligand>
        <name>Zn(2+)</name>
        <dbReference type="ChEBI" id="CHEBI:29105"/>
        <note>catalytic</note>
    </ligand>
</feature>
<dbReference type="CDD" id="cd19501">
    <property type="entry name" value="RecA-like_FtsH"/>
    <property type="match status" value="1"/>
</dbReference>
<evidence type="ECO:0000256" key="7">
    <source>
        <dbReference type="ARBA" id="ARBA00022741"/>
    </source>
</evidence>
<dbReference type="InterPro" id="IPR027417">
    <property type="entry name" value="P-loop_NTPase"/>
</dbReference>
<dbReference type="PROSITE" id="PS00674">
    <property type="entry name" value="AAA"/>
    <property type="match status" value="1"/>
</dbReference>
<dbReference type="Pfam" id="PF06480">
    <property type="entry name" value="FtsH_ext"/>
    <property type="match status" value="1"/>
</dbReference>
<dbReference type="SMART" id="SM00382">
    <property type="entry name" value="AAA"/>
    <property type="match status" value="1"/>
</dbReference>
<name>A0A7C2XGV0_9BACT</name>
<evidence type="ECO:0000256" key="8">
    <source>
        <dbReference type="ARBA" id="ARBA00022801"/>
    </source>
</evidence>
<keyword evidence="13 15" id="KW-0472">Membrane</keyword>
<dbReference type="PANTHER" id="PTHR23076:SF97">
    <property type="entry name" value="ATP-DEPENDENT ZINC METALLOPROTEASE YME1L1"/>
    <property type="match status" value="1"/>
</dbReference>
<feature type="binding site" evidence="15">
    <location>
        <begin position="187"/>
        <end position="194"/>
    </location>
    <ligand>
        <name>ATP</name>
        <dbReference type="ChEBI" id="CHEBI:30616"/>
    </ligand>
</feature>
<evidence type="ECO:0000256" key="16">
    <source>
        <dbReference type="RuleBase" id="RU003651"/>
    </source>
</evidence>
<evidence type="ECO:0000256" key="11">
    <source>
        <dbReference type="ARBA" id="ARBA00022989"/>
    </source>
</evidence>
<keyword evidence="11 15" id="KW-1133">Transmembrane helix</keyword>
<dbReference type="EC" id="3.4.24.-" evidence="15"/>
<sequence>MARYVRNYLLLLFALAVALIAYNIHRMEGQPPHLEYSSFLTRLHEGEIREVTLRGGQITGLDRFNQPFSTFAPAPASLLPRLEEQGVKIEARPESRASSFWTSTFPVLLLVGGLMIYMALQQRGGLSRFSEKNLPTPLDSRQKVTFADVAGIPEAQEELEEIVECLRNPGSITRLGGRIPKGVLLQGPPGTGKTLLAKAIAGEAGVPFYSISGSDFVEMFVGVGASRVRELFKAAKKHAPCIIFIDEIDAVGRSRGAAAASAGGQDEREQTLNALLVEMDGFRSDETVVIVAATNRPDVLDPALLRPGRFDRQVNILPPDVNGRIKILEVHARTVVMADSVNLADVARSTPGFTGAELANLINESALMAARKQKQEVELDDIEEARDKILMGAERKGLVINAGERKVTAYHEAGHAIMAKLLPNTDPVHKITIIPRGRAMGVTQQVPLDDRHAYSREYLMNRIKILLGGRTAEEIVFREFSTGASNDLQAVTNLATRMVCEWGMSSVLGPRAYIKEATGFLGGEGGSRPYSEEIARAIDAEINQLIETCYQEAMIILEGKIKYLHRLAAILLEHETIDGKEADIIMGCAQIEREAAPLGIEPVSKE</sequence>
<keyword evidence="12 15" id="KW-0482">Metalloprotease</keyword>
<evidence type="ECO:0000313" key="18">
    <source>
        <dbReference type="EMBL" id="HET97850.1"/>
    </source>
</evidence>
<evidence type="ECO:0000256" key="15">
    <source>
        <dbReference type="HAMAP-Rule" id="MF_01458"/>
    </source>
</evidence>
<dbReference type="GO" id="GO:0004176">
    <property type="term" value="F:ATP-dependent peptidase activity"/>
    <property type="evidence" value="ECO:0007669"/>
    <property type="project" value="InterPro"/>
</dbReference>
<keyword evidence="10 15" id="KW-0067">ATP-binding</keyword>
<evidence type="ECO:0000256" key="12">
    <source>
        <dbReference type="ARBA" id="ARBA00023049"/>
    </source>
</evidence>
<dbReference type="SUPFAM" id="SSF52540">
    <property type="entry name" value="P-loop containing nucleoside triphosphate hydrolases"/>
    <property type="match status" value="1"/>
</dbReference>
<evidence type="ECO:0000256" key="2">
    <source>
        <dbReference type="ARBA" id="ARBA00010044"/>
    </source>
</evidence>
<dbReference type="NCBIfam" id="TIGR01241">
    <property type="entry name" value="FtsH_fam"/>
    <property type="match status" value="1"/>
</dbReference>
<keyword evidence="3 15" id="KW-1003">Cell membrane</keyword>
<gene>
    <name evidence="15" type="primary">ftsH</name>
    <name evidence="18" type="ORF">ENN98_04020</name>
</gene>
<dbReference type="InterPro" id="IPR037219">
    <property type="entry name" value="Peptidase_M41-like"/>
</dbReference>
<dbReference type="HAMAP" id="MF_01458">
    <property type="entry name" value="FtsH"/>
    <property type="match status" value="1"/>
</dbReference>
<dbReference type="GO" id="GO:0030163">
    <property type="term" value="P:protein catabolic process"/>
    <property type="evidence" value="ECO:0007669"/>
    <property type="project" value="UniProtKB-UniRule"/>
</dbReference>
<feature type="domain" description="AAA+ ATPase" evidence="17">
    <location>
        <begin position="179"/>
        <end position="320"/>
    </location>
</feature>
<comment type="similarity">
    <text evidence="2 15">In the C-terminal section; belongs to the peptidase M41 family.</text>
</comment>
<keyword evidence="4 15" id="KW-0645">Protease</keyword>
<dbReference type="GO" id="GO:0005886">
    <property type="term" value="C:plasma membrane"/>
    <property type="evidence" value="ECO:0007669"/>
    <property type="project" value="UniProtKB-SubCell"/>
</dbReference>
<feature type="binding site" evidence="15">
    <location>
        <position position="415"/>
    </location>
    <ligand>
        <name>Zn(2+)</name>
        <dbReference type="ChEBI" id="CHEBI:29105"/>
        <note>catalytic</note>
    </ligand>
</feature>
<dbReference type="FunFam" id="3.40.50.300:FF:000001">
    <property type="entry name" value="ATP-dependent zinc metalloprotease FtsH"/>
    <property type="match status" value="1"/>
</dbReference>
<keyword evidence="7 15" id="KW-0547">Nucleotide-binding</keyword>
<protein>
    <recommendedName>
        <fullName evidence="15">ATP-dependent zinc metalloprotease FtsH</fullName>
        <ecNumber evidence="15">3.4.24.-</ecNumber>
    </recommendedName>
</protein>
<dbReference type="Pfam" id="PF17862">
    <property type="entry name" value="AAA_lid_3"/>
    <property type="match status" value="1"/>
</dbReference>
<dbReference type="SUPFAM" id="SSF140990">
    <property type="entry name" value="FtsH protease domain-like"/>
    <property type="match status" value="1"/>
</dbReference>
<dbReference type="Gene3D" id="3.40.50.300">
    <property type="entry name" value="P-loop containing nucleotide triphosphate hydrolases"/>
    <property type="match status" value="1"/>
</dbReference>
<organism evidence="18">
    <name type="scientific">Desulfurivibrio alkaliphilus</name>
    <dbReference type="NCBI Taxonomy" id="427923"/>
    <lineage>
        <taxon>Bacteria</taxon>
        <taxon>Pseudomonadati</taxon>
        <taxon>Thermodesulfobacteriota</taxon>
        <taxon>Desulfobulbia</taxon>
        <taxon>Desulfobulbales</taxon>
        <taxon>Desulfobulbaceae</taxon>
        <taxon>Desulfurivibrio</taxon>
    </lineage>
</organism>
<dbReference type="Proteomes" id="UP000885986">
    <property type="component" value="Unassembled WGS sequence"/>
</dbReference>
<comment type="subcellular location">
    <subcellularLocation>
        <location evidence="15">Cell membrane</location>
        <topology evidence="15">Multi-pass membrane protein</topology>
        <orientation evidence="15">Cytoplasmic side</orientation>
    </subcellularLocation>
    <subcellularLocation>
        <location evidence="1">Membrane</location>
    </subcellularLocation>
</comment>
<proteinExistence type="inferred from homology"/>
<reference evidence="18" key="1">
    <citation type="journal article" date="2020" name="mSystems">
        <title>Genome- and Community-Level Interaction Insights into Carbon Utilization and Element Cycling Functions of Hydrothermarchaeota in Hydrothermal Sediment.</title>
        <authorList>
            <person name="Zhou Z."/>
            <person name="Liu Y."/>
            <person name="Xu W."/>
            <person name="Pan J."/>
            <person name="Luo Z.H."/>
            <person name="Li M."/>
        </authorList>
    </citation>
    <scope>NUCLEOTIDE SEQUENCE [LARGE SCALE GENOMIC DNA]</scope>
    <source>
        <strain evidence="18">SpSt-1224</strain>
    </source>
</reference>
<evidence type="ECO:0000256" key="14">
    <source>
        <dbReference type="ARBA" id="ARBA00061570"/>
    </source>
</evidence>
<dbReference type="EMBL" id="DSDS01000092">
    <property type="protein sequence ID" value="HET97850.1"/>
    <property type="molecule type" value="Genomic_DNA"/>
</dbReference>
<feature type="binding site" evidence="15">
    <location>
        <position position="411"/>
    </location>
    <ligand>
        <name>Zn(2+)</name>
        <dbReference type="ChEBI" id="CHEBI:29105"/>
        <note>catalytic</note>
    </ligand>
</feature>
<keyword evidence="6 15" id="KW-0479">Metal-binding</keyword>
<dbReference type="InterPro" id="IPR041569">
    <property type="entry name" value="AAA_lid_3"/>
</dbReference>
<evidence type="ECO:0000256" key="13">
    <source>
        <dbReference type="ARBA" id="ARBA00023136"/>
    </source>
</evidence>
<evidence type="ECO:0000256" key="9">
    <source>
        <dbReference type="ARBA" id="ARBA00022833"/>
    </source>
</evidence>
<dbReference type="GO" id="GO:0016887">
    <property type="term" value="F:ATP hydrolysis activity"/>
    <property type="evidence" value="ECO:0007669"/>
    <property type="project" value="UniProtKB-UniRule"/>
</dbReference>
<evidence type="ECO:0000256" key="1">
    <source>
        <dbReference type="ARBA" id="ARBA00004370"/>
    </source>
</evidence>
<dbReference type="InterPro" id="IPR003960">
    <property type="entry name" value="ATPase_AAA_CS"/>
</dbReference>
<dbReference type="AlphaFoldDB" id="A0A7C2XGV0"/>
<keyword evidence="8 15" id="KW-0378">Hydrolase</keyword>
<dbReference type="FunFam" id="1.20.58.760:FF:000001">
    <property type="entry name" value="ATP-dependent zinc metalloprotease FtsH"/>
    <property type="match status" value="1"/>
</dbReference>
<evidence type="ECO:0000256" key="5">
    <source>
        <dbReference type="ARBA" id="ARBA00022692"/>
    </source>
</evidence>